<dbReference type="EMBL" id="LFZO01000104">
    <property type="protein sequence ID" value="KXT13798.1"/>
    <property type="molecule type" value="Genomic_DNA"/>
</dbReference>
<dbReference type="Proteomes" id="UP000073492">
    <property type="component" value="Unassembled WGS sequence"/>
</dbReference>
<feature type="region of interest" description="Disordered" evidence="1">
    <location>
        <begin position="115"/>
        <end position="138"/>
    </location>
</feature>
<comment type="caution">
    <text evidence="2">The sequence shown here is derived from an EMBL/GenBank/DDBJ whole genome shotgun (WGS) entry which is preliminary data.</text>
</comment>
<evidence type="ECO:0000313" key="3">
    <source>
        <dbReference type="Proteomes" id="UP000073492"/>
    </source>
</evidence>
<protein>
    <submittedName>
        <fullName evidence="2">Uncharacterized protein</fullName>
    </submittedName>
</protein>
<gene>
    <name evidence="2" type="ORF">AC579_2342</name>
</gene>
<evidence type="ECO:0000256" key="1">
    <source>
        <dbReference type="SAM" id="MobiDB-lite"/>
    </source>
</evidence>
<accession>A0A139IGE9</accession>
<evidence type="ECO:0000313" key="2">
    <source>
        <dbReference type="EMBL" id="KXT13798.1"/>
    </source>
</evidence>
<proteinExistence type="predicted"/>
<name>A0A139IGE9_9PEZI</name>
<reference evidence="2 3" key="1">
    <citation type="submission" date="2015-07" db="EMBL/GenBank/DDBJ databases">
        <title>Comparative genomics of the Sigatoka disease complex on banana suggests a link between parallel evolutionary changes in Pseudocercospora fijiensis and Pseudocercospora eumusae and increased virulence on the banana host.</title>
        <authorList>
            <person name="Chang T.-C."/>
            <person name="Salvucci A."/>
            <person name="Crous P.W."/>
            <person name="Stergiopoulos I."/>
        </authorList>
    </citation>
    <scope>NUCLEOTIDE SEQUENCE [LARGE SCALE GENOMIC DNA]</scope>
    <source>
        <strain evidence="2 3">CBS 116634</strain>
    </source>
</reference>
<sequence length="391" mass="43205">MKCANAEFGVSHPEHEHCNQITRIWNTDSVTLDDGANVWSHRINLNEPTTDVGGSFAASNLDVGIERLKRTLHSAEQTQLAFDAFRAQYSRPTALDQAAERLRSNAQVARAALQRLESQSPSHQTVKKLGGSGRLSTSNRTWSIASESHALESSAEQSTRFLALQFVISAQSSTDGPPVPKFKANSKAKEYLAHLEHSTGLRVGRRLIGADQDPFISSKGPGSYSKAIQITLHGLRSLQGTAPSVQVLGQKNMFTPLELHEAFERACIRDETYLNNILIEMSYDLMLQLGLDEQDGLDLGESALAKAGKVLDKYSKAHEQDFRQAAVEQSSGKIQSAFEADAQKLEQLRGVLAPECSVAGSRDLLVFYDPRLNLRICDRMWMAVSCFRRVY</sequence>
<organism evidence="2 3">
    <name type="scientific">Pseudocercospora musae</name>
    <dbReference type="NCBI Taxonomy" id="113226"/>
    <lineage>
        <taxon>Eukaryota</taxon>
        <taxon>Fungi</taxon>
        <taxon>Dikarya</taxon>
        <taxon>Ascomycota</taxon>
        <taxon>Pezizomycotina</taxon>
        <taxon>Dothideomycetes</taxon>
        <taxon>Dothideomycetidae</taxon>
        <taxon>Mycosphaerellales</taxon>
        <taxon>Mycosphaerellaceae</taxon>
        <taxon>Pseudocercospora</taxon>
    </lineage>
</organism>
<keyword evidence="3" id="KW-1185">Reference proteome</keyword>
<dbReference type="AlphaFoldDB" id="A0A139IGE9"/>